<dbReference type="GO" id="GO:0008235">
    <property type="term" value="F:metalloexopeptidase activity"/>
    <property type="evidence" value="ECO:0007669"/>
    <property type="project" value="UniProtKB-ARBA"/>
</dbReference>
<gene>
    <name evidence="5" type="ORF">MYB_01105</name>
</gene>
<name>W5USX2_9BACT</name>
<dbReference type="GO" id="GO:0046872">
    <property type="term" value="F:metal ion binding"/>
    <property type="evidence" value="ECO:0007669"/>
    <property type="project" value="UniProtKB-KW"/>
</dbReference>
<evidence type="ECO:0000256" key="2">
    <source>
        <dbReference type="ARBA" id="ARBA00022801"/>
    </source>
</evidence>
<dbReference type="PANTHER" id="PTHR46112:SF3">
    <property type="entry name" value="AMINOPEPTIDASE YPDF"/>
    <property type="match status" value="1"/>
</dbReference>
<dbReference type="GO" id="GO:0004177">
    <property type="term" value="F:aminopeptidase activity"/>
    <property type="evidence" value="ECO:0007669"/>
    <property type="project" value="UniProtKB-KW"/>
</dbReference>
<feature type="domain" description="Peptidase M24" evidence="3">
    <location>
        <begin position="132"/>
        <end position="337"/>
    </location>
</feature>
<evidence type="ECO:0000259" key="3">
    <source>
        <dbReference type="Pfam" id="PF00557"/>
    </source>
</evidence>
<evidence type="ECO:0000313" key="5">
    <source>
        <dbReference type="EMBL" id="AHH45232.1"/>
    </source>
</evidence>
<sequence length="355" mass="40057">MNRKYLDKDFTTHKLDVVISFAYQTRLWVSKINTSDGILFIEKNQNHLFVDSRYIEAARKNAQNAEIHLLNKENLNEFVKSKADSYKKIGLEKEYLTIGEFSRIKTWFKDAEFEQLSAHQWRILKTDDEVAKIQKAVDISLEAFEKSIPSLKTGMQEKEFDIILNSTMKTLGADKESFDSIIATGANSAMPHHRAGESKIISNDLLKIDFGALYKGYCADITRTIVFEQQASLDPKKLEIFQIVQEAAQKGRQTVKPGIEVCLVDKACRDYIAEKGYGDKFVHSTGHGVGIDIHELPVVGKDIKTILEPGMVITVEPGIYIEGFGGVRIEDVVLVTETGSKTLSRKFEIDGKEIK</sequence>
<proteinExistence type="predicted"/>
<dbReference type="SUPFAM" id="SSF53092">
    <property type="entry name" value="Creatinase/prolidase N-terminal domain"/>
    <property type="match status" value="1"/>
</dbReference>
<accession>W5USX2</accession>
<dbReference type="PRINTS" id="PR00599">
    <property type="entry name" value="MAPEPTIDASE"/>
</dbReference>
<dbReference type="RefSeq" id="WP_022934976.1">
    <property type="nucleotide sequence ID" value="NZ_CP007154.1"/>
</dbReference>
<dbReference type="EMBL" id="CP007154">
    <property type="protein sequence ID" value="AHH45232.1"/>
    <property type="molecule type" value="Genomic_DNA"/>
</dbReference>
<keyword evidence="5" id="KW-0645">Protease</keyword>
<dbReference type="InterPro" id="IPR029149">
    <property type="entry name" value="Creatin/AminoP/Spt16_N"/>
</dbReference>
<dbReference type="SUPFAM" id="SSF55920">
    <property type="entry name" value="Creatinase/aminopeptidase"/>
    <property type="match status" value="1"/>
</dbReference>
<dbReference type="PATRIC" id="fig|743966.3.peg.221"/>
<dbReference type="InterPro" id="IPR000587">
    <property type="entry name" value="Creatinase_N"/>
</dbReference>
<dbReference type="STRING" id="743966.MYB_01105"/>
<dbReference type="Pfam" id="PF00557">
    <property type="entry name" value="Peptidase_M24"/>
    <property type="match status" value="1"/>
</dbReference>
<dbReference type="OrthoDB" id="9806388at2"/>
<dbReference type="InterPro" id="IPR050659">
    <property type="entry name" value="Peptidase_M24B"/>
</dbReference>
<organism evidence="5 6">
    <name type="scientific">Mesomycoplasma bovoculi M165/69</name>
    <dbReference type="NCBI Taxonomy" id="743966"/>
    <lineage>
        <taxon>Bacteria</taxon>
        <taxon>Bacillati</taxon>
        <taxon>Mycoplasmatota</taxon>
        <taxon>Mycoplasmoidales</taxon>
        <taxon>Metamycoplasmataceae</taxon>
        <taxon>Mesomycoplasma</taxon>
    </lineage>
</organism>
<protein>
    <submittedName>
        <fullName evidence="5">Xaa-Pro aminopeptidase</fullName>
    </submittedName>
</protein>
<evidence type="ECO:0000259" key="4">
    <source>
        <dbReference type="Pfam" id="PF01321"/>
    </source>
</evidence>
<keyword evidence="6" id="KW-1185">Reference proteome</keyword>
<keyword evidence="2" id="KW-0378">Hydrolase</keyword>
<dbReference type="AlphaFoldDB" id="W5USX2"/>
<dbReference type="CDD" id="cd01092">
    <property type="entry name" value="APP-like"/>
    <property type="match status" value="1"/>
</dbReference>
<dbReference type="PANTHER" id="PTHR46112">
    <property type="entry name" value="AMINOPEPTIDASE"/>
    <property type="match status" value="1"/>
</dbReference>
<dbReference type="InterPro" id="IPR000994">
    <property type="entry name" value="Pept_M24"/>
</dbReference>
<dbReference type="Gene3D" id="3.90.230.10">
    <property type="entry name" value="Creatinase/methionine aminopeptidase superfamily"/>
    <property type="match status" value="1"/>
</dbReference>
<dbReference type="InterPro" id="IPR036005">
    <property type="entry name" value="Creatinase/aminopeptidase-like"/>
</dbReference>
<dbReference type="Pfam" id="PF01321">
    <property type="entry name" value="Creatinase_N"/>
    <property type="match status" value="1"/>
</dbReference>
<feature type="domain" description="Creatinase N-terminal" evidence="4">
    <location>
        <begin position="6"/>
        <end position="118"/>
    </location>
</feature>
<dbReference type="eggNOG" id="COG0006">
    <property type="taxonomic scope" value="Bacteria"/>
</dbReference>
<keyword evidence="5" id="KW-0031">Aminopeptidase</keyword>
<dbReference type="Gene3D" id="3.40.350.10">
    <property type="entry name" value="Creatinase/prolidase N-terminal domain"/>
    <property type="match status" value="1"/>
</dbReference>
<dbReference type="PROSITE" id="PS00491">
    <property type="entry name" value="PROLINE_PEPTIDASE"/>
    <property type="match status" value="1"/>
</dbReference>
<evidence type="ECO:0000256" key="1">
    <source>
        <dbReference type="ARBA" id="ARBA00022723"/>
    </source>
</evidence>
<dbReference type="HOGENOM" id="CLU_017266_4_0_14"/>
<dbReference type="KEGG" id="mbc:MYB_01105"/>
<dbReference type="Proteomes" id="UP000019229">
    <property type="component" value="Chromosome"/>
</dbReference>
<evidence type="ECO:0000313" key="6">
    <source>
        <dbReference type="Proteomes" id="UP000019229"/>
    </source>
</evidence>
<dbReference type="InterPro" id="IPR001714">
    <property type="entry name" value="Pept_M24_MAP"/>
</dbReference>
<dbReference type="InterPro" id="IPR001131">
    <property type="entry name" value="Peptidase_M24B_aminopep-P_CS"/>
</dbReference>
<reference evidence="5 6" key="1">
    <citation type="journal article" date="2014" name="Genome Announc.">
        <title>Complete Genome Sequence of Mycoplasma bovoculi Strain M165/69T (ATCC 29104).</title>
        <authorList>
            <person name="Calcutt M.J."/>
            <person name="Foecking M.F."/>
        </authorList>
    </citation>
    <scope>NUCLEOTIDE SEQUENCE [LARGE SCALE GENOMIC DNA]</scope>
    <source>
        <strain evidence="5">M165/69</strain>
    </source>
</reference>
<keyword evidence="1" id="KW-0479">Metal-binding</keyword>